<feature type="region of interest" description="Disordered" evidence="9">
    <location>
        <begin position="436"/>
        <end position="602"/>
    </location>
</feature>
<dbReference type="PROSITE" id="PS00108">
    <property type="entry name" value="PROTEIN_KINASE_ST"/>
    <property type="match status" value="1"/>
</dbReference>
<dbReference type="OrthoDB" id="4062651at2759"/>
<keyword evidence="12" id="KW-1185">Reference proteome</keyword>
<dbReference type="InterPro" id="IPR050660">
    <property type="entry name" value="NEK_Ser/Thr_kinase"/>
</dbReference>
<feature type="compositionally biased region" description="Polar residues" evidence="9">
    <location>
        <begin position="456"/>
        <end position="470"/>
    </location>
</feature>
<comment type="catalytic activity">
    <reaction evidence="8">
        <text>L-seryl-[protein] + ATP = O-phospho-L-seryl-[protein] + ADP + H(+)</text>
        <dbReference type="Rhea" id="RHEA:17989"/>
        <dbReference type="Rhea" id="RHEA-COMP:9863"/>
        <dbReference type="Rhea" id="RHEA-COMP:11604"/>
        <dbReference type="ChEBI" id="CHEBI:15378"/>
        <dbReference type="ChEBI" id="CHEBI:29999"/>
        <dbReference type="ChEBI" id="CHEBI:30616"/>
        <dbReference type="ChEBI" id="CHEBI:83421"/>
        <dbReference type="ChEBI" id="CHEBI:456216"/>
        <dbReference type="EC" id="2.7.11.1"/>
    </reaction>
</comment>
<dbReference type="CDD" id="cd00180">
    <property type="entry name" value="PKc"/>
    <property type="match status" value="1"/>
</dbReference>
<evidence type="ECO:0000256" key="4">
    <source>
        <dbReference type="ARBA" id="ARBA00022741"/>
    </source>
</evidence>
<dbReference type="PANTHER" id="PTHR43671:SF98">
    <property type="entry name" value="SERINE_THREONINE-PROTEIN KINASE NEK11"/>
    <property type="match status" value="1"/>
</dbReference>
<organism evidence="11 12">
    <name type="scientific">Clohesyomyces aquaticus</name>
    <dbReference type="NCBI Taxonomy" id="1231657"/>
    <lineage>
        <taxon>Eukaryota</taxon>
        <taxon>Fungi</taxon>
        <taxon>Dikarya</taxon>
        <taxon>Ascomycota</taxon>
        <taxon>Pezizomycotina</taxon>
        <taxon>Dothideomycetes</taxon>
        <taxon>Pleosporomycetidae</taxon>
        <taxon>Pleosporales</taxon>
        <taxon>Lindgomycetaceae</taxon>
        <taxon>Clohesyomyces</taxon>
    </lineage>
</organism>
<dbReference type="AlphaFoldDB" id="A0A1Y1YJK7"/>
<evidence type="ECO:0000313" key="12">
    <source>
        <dbReference type="Proteomes" id="UP000193144"/>
    </source>
</evidence>
<evidence type="ECO:0000259" key="10">
    <source>
        <dbReference type="PROSITE" id="PS50011"/>
    </source>
</evidence>
<feature type="domain" description="Protein kinase" evidence="10">
    <location>
        <begin position="138"/>
        <end position="414"/>
    </location>
</feature>
<comment type="caution">
    <text evidence="11">The sequence shown here is derived from an EMBL/GenBank/DDBJ whole genome shotgun (WGS) entry which is preliminary data.</text>
</comment>
<dbReference type="InterPro" id="IPR011009">
    <property type="entry name" value="Kinase-like_dom_sf"/>
</dbReference>
<proteinExistence type="predicted"/>
<dbReference type="GO" id="GO:0005634">
    <property type="term" value="C:nucleus"/>
    <property type="evidence" value="ECO:0007669"/>
    <property type="project" value="TreeGrafter"/>
</dbReference>
<feature type="compositionally biased region" description="Polar residues" evidence="9">
    <location>
        <begin position="649"/>
        <end position="664"/>
    </location>
</feature>
<dbReference type="GO" id="GO:0005524">
    <property type="term" value="F:ATP binding"/>
    <property type="evidence" value="ECO:0007669"/>
    <property type="project" value="UniProtKB-KW"/>
</dbReference>
<evidence type="ECO:0000256" key="6">
    <source>
        <dbReference type="ARBA" id="ARBA00022840"/>
    </source>
</evidence>
<name>A0A1Y1YJK7_9PLEO</name>
<feature type="region of interest" description="Disordered" evidence="9">
    <location>
        <begin position="630"/>
        <end position="664"/>
    </location>
</feature>
<dbReference type="Proteomes" id="UP000193144">
    <property type="component" value="Unassembled WGS sequence"/>
</dbReference>
<keyword evidence="5 11" id="KW-0418">Kinase</keyword>
<dbReference type="STRING" id="1231657.A0A1Y1YJK7"/>
<keyword evidence="2" id="KW-0723">Serine/threonine-protein kinase</keyword>
<evidence type="ECO:0000256" key="8">
    <source>
        <dbReference type="ARBA" id="ARBA00048679"/>
    </source>
</evidence>
<dbReference type="Gene3D" id="1.10.510.10">
    <property type="entry name" value="Transferase(Phosphotransferase) domain 1"/>
    <property type="match status" value="1"/>
</dbReference>
<evidence type="ECO:0000256" key="9">
    <source>
        <dbReference type="SAM" id="MobiDB-lite"/>
    </source>
</evidence>
<keyword evidence="3" id="KW-0808">Transferase</keyword>
<dbReference type="Pfam" id="PF00069">
    <property type="entry name" value="Pkinase"/>
    <property type="match status" value="1"/>
</dbReference>
<feature type="compositionally biased region" description="Acidic residues" evidence="9">
    <location>
        <begin position="441"/>
        <end position="453"/>
    </location>
</feature>
<feature type="compositionally biased region" description="Low complexity" evidence="9">
    <location>
        <begin position="574"/>
        <end position="594"/>
    </location>
</feature>
<dbReference type="SMART" id="SM00220">
    <property type="entry name" value="S_TKc"/>
    <property type="match status" value="1"/>
</dbReference>
<dbReference type="GO" id="GO:0004674">
    <property type="term" value="F:protein serine/threonine kinase activity"/>
    <property type="evidence" value="ECO:0007669"/>
    <property type="project" value="UniProtKB-KW"/>
</dbReference>
<dbReference type="EC" id="2.7.11.1" evidence="1"/>
<evidence type="ECO:0000313" key="11">
    <source>
        <dbReference type="EMBL" id="ORX98189.1"/>
    </source>
</evidence>
<gene>
    <name evidence="11" type="ORF">BCR34DRAFT_156706</name>
</gene>
<evidence type="ECO:0000256" key="1">
    <source>
        <dbReference type="ARBA" id="ARBA00012513"/>
    </source>
</evidence>
<dbReference type="SUPFAM" id="SSF56112">
    <property type="entry name" value="Protein kinase-like (PK-like)"/>
    <property type="match status" value="1"/>
</dbReference>
<sequence>MASSTSPTQASDFEVAVSSLLSLVGHSATSTAPPYSDDVFDKLSRYVEQAGKVQWSLRPRTYLVLRLINRLDSMDAFVLDGLFDIALPYTYSRLPVSLSPGPRNSFLEKQELVMTKAGDLEIEGGRHRHFSSAAETNFVVVKELGRGYSGVVDHVRSKLSMEEYARKRISRARTFSKDRKALKVFENELSNLQRLSHRHLVKYVGSYTDPQYIALLTSPVADCDLKIYLTQNPFPTNLHSLLRSFFGCLCSALSYLHSQKCRHKDIKPGNILVKNDTVLVTDFGTSRNWSDRSRGTTTGESGLYTPGYAAPEVVAWKARNESSDIWSLGCVYLDMLSILKGETLSKKDQFFSENGNGGRNPRVNSQALHLWLSKLKAYGYEDNQPIVWIRKMLEVGPKDRISSVNLLDEVLGYLDEDKHIYDGLCCSDQEAEVSSCHSSESAEEYMNTDEEHAEDSTNATSIVSTWPTQKHSVESKPIQDNVLDYSGGKKPMPEIPREQQQPSDPGFSSNPSVIPQSENSQAPPIAVSDSLDHHGERLRHTNITNGPGQAKSAKEDNYNSPESGLPVVLNESHLSVGPKSPSLSSPPSRVSRNPFKPGYVPPTKRELLEQVSLVDLPDYATNPFISSLNRKQSRDVSENEERDSELNLPKSSSTGANVTSSLDSNSGYTTDGHFAILTRETDPILFADGSNSKSAIGFVLDAAAKGVVAEVLEYCTQGFQQEVTVTVLPSFTIVTFET</sequence>
<feature type="compositionally biased region" description="Polar residues" evidence="9">
    <location>
        <begin position="498"/>
        <end position="522"/>
    </location>
</feature>
<dbReference type="PROSITE" id="PS50011">
    <property type="entry name" value="PROTEIN_KINASE_DOM"/>
    <property type="match status" value="1"/>
</dbReference>
<dbReference type="InterPro" id="IPR000719">
    <property type="entry name" value="Prot_kinase_dom"/>
</dbReference>
<dbReference type="EMBL" id="MCFA01000220">
    <property type="protein sequence ID" value="ORX98189.1"/>
    <property type="molecule type" value="Genomic_DNA"/>
</dbReference>
<reference evidence="11 12" key="1">
    <citation type="submission" date="2016-07" db="EMBL/GenBank/DDBJ databases">
        <title>Pervasive Adenine N6-methylation of Active Genes in Fungi.</title>
        <authorList>
            <consortium name="DOE Joint Genome Institute"/>
            <person name="Mondo S.J."/>
            <person name="Dannebaum R.O."/>
            <person name="Kuo R.C."/>
            <person name="Labutti K."/>
            <person name="Haridas S."/>
            <person name="Kuo A."/>
            <person name="Salamov A."/>
            <person name="Ahrendt S.R."/>
            <person name="Lipzen A."/>
            <person name="Sullivan W."/>
            <person name="Andreopoulos W.B."/>
            <person name="Clum A."/>
            <person name="Lindquist E."/>
            <person name="Daum C."/>
            <person name="Ramamoorthy G.K."/>
            <person name="Gryganskyi A."/>
            <person name="Culley D."/>
            <person name="Magnuson J.K."/>
            <person name="James T.Y."/>
            <person name="O'Malley M.A."/>
            <person name="Stajich J.E."/>
            <person name="Spatafora J.W."/>
            <person name="Visel A."/>
            <person name="Grigoriev I.V."/>
        </authorList>
    </citation>
    <scope>NUCLEOTIDE SEQUENCE [LARGE SCALE GENOMIC DNA]</scope>
    <source>
        <strain evidence="11 12">CBS 115471</strain>
    </source>
</reference>
<evidence type="ECO:0000256" key="2">
    <source>
        <dbReference type="ARBA" id="ARBA00022527"/>
    </source>
</evidence>
<protein>
    <recommendedName>
        <fullName evidence="1">non-specific serine/threonine protein kinase</fullName>
        <ecNumber evidence="1">2.7.11.1</ecNumber>
    </recommendedName>
</protein>
<accession>A0A1Y1YJK7</accession>
<dbReference type="PANTHER" id="PTHR43671">
    <property type="entry name" value="SERINE/THREONINE-PROTEIN KINASE NEK"/>
    <property type="match status" value="1"/>
</dbReference>
<evidence type="ECO:0000256" key="7">
    <source>
        <dbReference type="ARBA" id="ARBA00047899"/>
    </source>
</evidence>
<evidence type="ECO:0000256" key="5">
    <source>
        <dbReference type="ARBA" id="ARBA00022777"/>
    </source>
</evidence>
<keyword evidence="6" id="KW-0067">ATP-binding</keyword>
<evidence type="ECO:0000256" key="3">
    <source>
        <dbReference type="ARBA" id="ARBA00022679"/>
    </source>
</evidence>
<keyword evidence="4" id="KW-0547">Nucleotide-binding</keyword>
<dbReference type="InterPro" id="IPR008271">
    <property type="entry name" value="Ser/Thr_kinase_AS"/>
</dbReference>
<comment type="catalytic activity">
    <reaction evidence="7">
        <text>L-threonyl-[protein] + ATP = O-phospho-L-threonyl-[protein] + ADP + H(+)</text>
        <dbReference type="Rhea" id="RHEA:46608"/>
        <dbReference type="Rhea" id="RHEA-COMP:11060"/>
        <dbReference type="Rhea" id="RHEA-COMP:11605"/>
        <dbReference type="ChEBI" id="CHEBI:15378"/>
        <dbReference type="ChEBI" id="CHEBI:30013"/>
        <dbReference type="ChEBI" id="CHEBI:30616"/>
        <dbReference type="ChEBI" id="CHEBI:61977"/>
        <dbReference type="ChEBI" id="CHEBI:456216"/>
        <dbReference type="EC" id="2.7.11.1"/>
    </reaction>
</comment>
<feature type="compositionally biased region" description="Basic and acidic residues" evidence="9">
    <location>
        <begin position="530"/>
        <end position="539"/>
    </location>
</feature>